<accession>A0A8D8VX82</accession>
<name>A0A8D8VX82_9HEMI</name>
<sequence length="113" mass="13245">MKVVSKSSSMCCMSCGWWCYFYRCIIYYVSECLISLNLFTAYNRFIGFNNTGFACEIRLISFNVRDFIRLRVGIFDLNVIGLSFKLFDFDIRNASFNVEIFVFIIDVIKRGIT</sequence>
<protein>
    <submittedName>
        <fullName evidence="1">Uncharacterized protein</fullName>
    </submittedName>
</protein>
<reference evidence="1" key="1">
    <citation type="submission" date="2021-05" db="EMBL/GenBank/DDBJ databases">
        <authorList>
            <person name="Alioto T."/>
            <person name="Alioto T."/>
            <person name="Gomez Garrido J."/>
        </authorList>
    </citation>
    <scope>NUCLEOTIDE SEQUENCE</scope>
</reference>
<evidence type="ECO:0000313" key="1">
    <source>
        <dbReference type="EMBL" id="CAG6639088.1"/>
    </source>
</evidence>
<dbReference type="EMBL" id="HBUF01105394">
    <property type="protein sequence ID" value="CAG6639088.1"/>
    <property type="molecule type" value="Transcribed_RNA"/>
</dbReference>
<proteinExistence type="predicted"/>
<organism evidence="1">
    <name type="scientific">Cacopsylla melanoneura</name>
    <dbReference type="NCBI Taxonomy" id="428564"/>
    <lineage>
        <taxon>Eukaryota</taxon>
        <taxon>Metazoa</taxon>
        <taxon>Ecdysozoa</taxon>
        <taxon>Arthropoda</taxon>
        <taxon>Hexapoda</taxon>
        <taxon>Insecta</taxon>
        <taxon>Pterygota</taxon>
        <taxon>Neoptera</taxon>
        <taxon>Paraneoptera</taxon>
        <taxon>Hemiptera</taxon>
        <taxon>Sternorrhyncha</taxon>
        <taxon>Psylloidea</taxon>
        <taxon>Psyllidae</taxon>
        <taxon>Psyllinae</taxon>
        <taxon>Cacopsylla</taxon>
    </lineage>
</organism>
<dbReference type="AlphaFoldDB" id="A0A8D8VX82"/>